<dbReference type="EMBL" id="BAABZQ010000001">
    <property type="protein sequence ID" value="GAA6497704.1"/>
    <property type="molecule type" value="Genomic_DNA"/>
</dbReference>
<feature type="domain" description="TipAS antibiotic-recognition" evidence="1">
    <location>
        <begin position="22"/>
        <end position="138"/>
    </location>
</feature>
<evidence type="ECO:0000313" key="2">
    <source>
        <dbReference type="EMBL" id="GAA6497704.1"/>
    </source>
</evidence>
<sequence>MSDEEKFEGFKRDLIKENEEKYGREVRKAYGEDAVDASNERLAGMSREEWNRQEELSKEILETLKAAMEDGSPAGETAQKACDLHRQWLCMFWGDGAYSREAHREMGEMYAADERFKAYYDKVQDGAAEFLRDALNIYCS</sequence>
<organism evidence="2 3">
    <name type="scientific">Blautia parvula</name>
    <dbReference type="NCBI Taxonomy" id="2877527"/>
    <lineage>
        <taxon>Bacteria</taxon>
        <taxon>Bacillati</taxon>
        <taxon>Bacillota</taxon>
        <taxon>Clostridia</taxon>
        <taxon>Lachnospirales</taxon>
        <taxon>Lachnospiraceae</taxon>
        <taxon>Blautia</taxon>
    </lineage>
</organism>
<proteinExistence type="predicted"/>
<evidence type="ECO:0000313" key="3">
    <source>
        <dbReference type="Proteomes" id="UP001600941"/>
    </source>
</evidence>
<reference evidence="2 3" key="1">
    <citation type="submission" date="2024-04" db="EMBL/GenBank/DDBJ databases">
        <title>Defined microbial consortia suppress multidrug-resistant proinflammatory Enterobacteriaceae via ecological control.</title>
        <authorList>
            <person name="Furuichi M."/>
            <person name="Kawaguchi T."/>
            <person name="Pust M."/>
            <person name="Yasuma K."/>
            <person name="Plichta D."/>
            <person name="Hasegawa N."/>
            <person name="Ohya T."/>
            <person name="Bhattarai S."/>
            <person name="Sasajima S."/>
            <person name="Aoto Y."/>
            <person name="Tuganbaev T."/>
            <person name="Yaginuma M."/>
            <person name="Ueda M."/>
            <person name="Okahashi N."/>
            <person name="Amafuji K."/>
            <person name="Kiridooshi Y."/>
            <person name="Sugita K."/>
            <person name="Strazar M."/>
            <person name="Skelly A."/>
            <person name="Suda W."/>
            <person name="Hattori M."/>
            <person name="Nakamoto N."/>
            <person name="Caballero S."/>
            <person name="Norman J."/>
            <person name="Olle B."/>
            <person name="Tanoue T."/>
            <person name="Arita M."/>
            <person name="Bucci V."/>
            <person name="Atarashi K."/>
            <person name="Xavier R."/>
            <person name="Honda K."/>
        </authorList>
    </citation>
    <scope>NUCLEOTIDE SEQUENCE [LARGE SCALE GENOMIC DNA]</scope>
    <source>
        <strain evidence="3">k34-0107-D12</strain>
    </source>
</reference>
<dbReference type="Proteomes" id="UP001600941">
    <property type="component" value="Unassembled WGS sequence"/>
</dbReference>
<protein>
    <recommendedName>
        <fullName evidence="1">TipAS antibiotic-recognition domain-containing protein</fullName>
    </recommendedName>
</protein>
<dbReference type="InterPro" id="IPR012925">
    <property type="entry name" value="TipAS_dom"/>
</dbReference>
<accession>A0ABQ0BME9</accession>
<gene>
    <name evidence="2" type="ORF">K340107D12_05200</name>
</gene>
<dbReference type="SUPFAM" id="SSF89082">
    <property type="entry name" value="Antibiotic binding domain of TipA-like multidrug resistance regulators"/>
    <property type="match status" value="1"/>
</dbReference>
<keyword evidence="3" id="KW-1185">Reference proteome</keyword>
<dbReference type="Pfam" id="PF07739">
    <property type="entry name" value="TipAS"/>
    <property type="match status" value="1"/>
</dbReference>
<dbReference type="Gene3D" id="1.10.490.50">
    <property type="entry name" value="Antibiotic binding domain of TipA-like multidrug resistance regulators"/>
    <property type="match status" value="1"/>
</dbReference>
<evidence type="ECO:0000259" key="1">
    <source>
        <dbReference type="Pfam" id="PF07739"/>
    </source>
</evidence>
<dbReference type="InterPro" id="IPR036244">
    <property type="entry name" value="TipA-like_antibiotic-bd"/>
</dbReference>
<name>A0ABQ0BME9_9FIRM</name>
<comment type="caution">
    <text evidence="2">The sequence shown here is derived from an EMBL/GenBank/DDBJ whole genome shotgun (WGS) entry which is preliminary data.</text>
</comment>